<evidence type="ECO:0000313" key="2">
    <source>
        <dbReference type="Proteomes" id="UP000007038"/>
    </source>
</evidence>
<dbReference type="Proteomes" id="UP000007038">
    <property type="component" value="Chromosome"/>
</dbReference>
<evidence type="ECO:0000313" key="1">
    <source>
        <dbReference type="EMBL" id="ADR52557.1"/>
    </source>
</evidence>
<reference evidence="2" key="1">
    <citation type="submission" date="2010-11" db="EMBL/GenBank/DDBJ databases">
        <title>Complete genome sequence of Candidatus Liberibacter solanacearum CLso-ZC1.</title>
        <authorList>
            <person name="Lin H."/>
            <person name="Doddapaneni H.V."/>
            <person name="Lou B."/>
            <person name="Civerolo E.L."/>
            <person name="Chen C."/>
            <person name="Duan Y."/>
            <person name="Zhou L."/>
            <person name="Glynn J."/>
        </authorList>
    </citation>
    <scope>NUCLEOTIDE SEQUENCE [LARGE SCALE GENOMIC DNA]</scope>
    <source>
        <strain evidence="2">CLso-ZC1</strain>
    </source>
</reference>
<dbReference type="KEGG" id="lso:CKC_04040"/>
<dbReference type="AlphaFoldDB" id="E4UB78"/>
<organism evidence="1 2">
    <name type="scientific">Liberibacter solanacearum (strain CLso-ZC1)</name>
    <dbReference type="NCBI Taxonomy" id="658172"/>
    <lineage>
        <taxon>Bacteria</taxon>
        <taxon>Pseudomonadati</taxon>
        <taxon>Pseudomonadota</taxon>
        <taxon>Alphaproteobacteria</taxon>
        <taxon>Hyphomicrobiales</taxon>
        <taxon>Rhizobiaceae</taxon>
        <taxon>Liberibacter</taxon>
    </lineage>
</organism>
<gene>
    <name evidence="1" type="ordered locus">CKC_04040</name>
</gene>
<dbReference type="EMBL" id="CP002371">
    <property type="protein sequence ID" value="ADR52557.1"/>
    <property type="molecule type" value="Genomic_DNA"/>
</dbReference>
<sequence length="92" mass="10820">MQNNCSLRLFGDCFEALFENYDSQWDVDTLVRCLNSHLREVCDDEETWEADDWNDDYIYGKRQLKILISRMQSLLEKLKDQSSKASSGEKTS</sequence>
<reference evidence="1 2" key="3">
    <citation type="journal article" date="2011" name="PLoS ONE">
        <title>The Complete Genome Sequence of 'Candidatus Liberibacter solanacearum', the Bacterium Associated with Potato Zebra Chip Disease.</title>
        <authorList>
            <person name="Lin H."/>
            <person name="Lou B."/>
            <person name="Glynn J.M."/>
            <person name="Doddapaneni H."/>
            <person name="Civerolo E.L."/>
            <person name="Chen C."/>
            <person name="Duan Y."/>
            <person name="Zhou L."/>
            <person name="Vahling C.M."/>
        </authorList>
    </citation>
    <scope>NUCLEOTIDE SEQUENCE [LARGE SCALE GENOMIC DNA]</scope>
    <source>
        <strain evidence="1 2">CLso-ZC1</strain>
    </source>
</reference>
<name>E4UB78_LIBSC</name>
<protein>
    <submittedName>
        <fullName evidence="1">Uncharacterized protein</fullName>
    </submittedName>
</protein>
<accession>E4UB78</accession>
<reference key="2">
    <citation type="submission" date="2010-11" db="EMBL/GenBank/DDBJ databases">
        <authorList>
            <person name="Lin H."/>
            <person name="Doddapaneni H.V."/>
            <person name="Lou B."/>
            <person name="Civerolo E.L."/>
            <person name="Chen C."/>
            <person name="Duan Y."/>
            <person name="Zhou L."/>
            <person name="Glynn J."/>
        </authorList>
    </citation>
    <scope>NUCLEOTIDE SEQUENCE</scope>
    <source>
        <strain>CLso-ZC1</strain>
    </source>
</reference>
<dbReference type="HOGENOM" id="CLU_2409705_0_0_5"/>
<proteinExistence type="predicted"/>